<evidence type="ECO:0000313" key="1">
    <source>
        <dbReference type="EMBL" id="WGH77554.1"/>
    </source>
</evidence>
<evidence type="ECO:0000313" key="2">
    <source>
        <dbReference type="Proteomes" id="UP001243420"/>
    </source>
</evidence>
<keyword evidence="2" id="KW-1185">Reference proteome</keyword>
<proteinExistence type="predicted"/>
<organism evidence="1 2">
    <name type="scientific">Jannaschia ovalis</name>
    <dbReference type="NCBI Taxonomy" id="3038773"/>
    <lineage>
        <taxon>Bacteria</taxon>
        <taxon>Pseudomonadati</taxon>
        <taxon>Pseudomonadota</taxon>
        <taxon>Alphaproteobacteria</taxon>
        <taxon>Rhodobacterales</taxon>
        <taxon>Roseobacteraceae</taxon>
        <taxon>Jannaschia</taxon>
    </lineage>
</organism>
<name>A0ABY8L8F9_9RHOB</name>
<protein>
    <submittedName>
        <fullName evidence="1">Uncharacterized protein</fullName>
    </submittedName>
</protein>
<sequence length="179" mass="20296">MKILGPDNAFWCDGEWIDWDDIIDPDEVDPSVLRRLEREDRMRQAFPKSDIRLVPYFQNLLLIARSFHETTGRHLAVYGDIGELFGAIVYGIKLNRTYAQGSDGRLGPDHVEIKTIAPHNGTGQVAVRPTGNFNKLLVVRIDRDFEVRGKMVDRKALRLTGKGPARRSWDAIDAPTQKA</sequence>
<accession>A0ABY8L8F9</accession>
<gene>
    <name evidence="1" type="ORF">P8627_10955</name>
</gene>
<dbReference type="RefSeq" id="WP_279964132.1">
    <property type="nucleotide sequence ID" value="NZ_CP122537.1"/>
</dbReference>
<reference evidence="1 2" key="1">
    <citation type="submission" date="2023-04" db="EMBL/GenBank/DDBJ databases">
        <title>Jannaschia ovalis sp. nov., a marine bacterium isolated from sea tidal flat.</title>
        <authorList>
            <person name="Kwon D.Y."/>
            <person name="Kim J.-J."/>
        </authorList>
    </citation>
    <scope>NUCLEOTIDE SEQUENCE [LARGE SCALE GENOMIC DNA]</scope>
    <source>
        <strain evidence="1 2">GRR-S6-38</strain>
    </source>
</reference>
<dbReference type="Proteomes" id="UP001243420">
    <property type="component" value="Chromosome"/>
</dbReference>
<dbReference type="EMBL" id="CP122537">
    <property type="protein sequence ID" value="WGH77554.1"/>
    <property type="molecule type" value="Genomic_DNA"/>
</dbReference>